<evidence type="ECO:0000313" key="2">
    <source>
        <dbReference type="Proteomes" id="UP000823388"/>
    </source>
</evidence>
<gene>
    <name evidence="1" type="ORF">PVAP13_9NG205500</name>
</gene>
<comment type="caution">
    <text evidence="1">The sequence shown here is derived from an EMBL/GenBank/DDBJ whole genome shotgun (WGS) entry which is preliminary data.</text>
</comment>
<reference evidence="1" key="1">
    <citation type="submission" date="2020-05" db="EMBL/GenBank/DDBJ databases">
        <title>WGS assembly of Panicum virgatum.</title>
        <authorList>
            <person name="Lovell J.T."/>
            <person name="Jenkins J."/>
            <person name="Shu S."/>
            <person name="Juenger T.E."/>
            <person name="Schmutz J."/>
        </authorList>
    </citation>
    <scope>NUCLEOTIDE SEQUENCE</scope>
    <source>
        <strain evidence="1">AP13</strain>
    </source>
</reference>
<keyword evidence="2" id="KW-1185">Reference proteome</keyword>
<accession>A0A8T0MHI9</accession>
<proteinExistence type="predicted"/>
<dbReference type="Proteomes" id="UP000823388">
    <property type="component" value="Chromosome 9N"/>
</dbReference>
<protein>
    <submittedName>
        <fullName evidence="1">Uncharacterized protein</fullName>
    </submittedName>
</protein>
<evidence type="ECO:0000313" key="1">
    <source>
        <dbReference type="EMBL" id="KAG2536587.1"/>
    </source>
</evidence>
<name>A0A8T0MHI9_PANVG</name>
<sequence length="111" mass="12786">MILNEGCCWYDRVKRTMPFIDQYIQRIFFSGSSAVERRTMSWAVAAKHATASALSTLALLQPRSRCACKQNLTLKPRPQDACSCVWRLSFFFFDESKCLKNVKVLNNRISL</sequence>
<dbReference type="EMBL" id="CM029054">
    <property type="protein sequence ID" value="KAG2536587.1"/>
    <property type="molecule type" value="Genomic_DNA"/>
</dbReference>
<organism evidence="1 2">
    <name type="scientific">Panicum virgatum</name>
    <name type="common">Blackwell switchgrass</name>
    <dbReference type="NCBI Taxonomy" id="38727"/>
    <lineage>
        <taxon>Eukaryota</taxon>
        <taxon>Viridiplantae</taxon>
        <taxon>Streptophyta</taxon>
        <taxon>Embryophyta</taxon>
        <taxon>Tracheophyta</taxon>
        <taxon>Spermatophyta</taxon>
        <taxon>Magnoliopsida</taxon>
        <taxon>Liliopsida</taxon>
        <taxon>Poales</taxon>
        <taxon>Poaceae</taxon>
        <taxon>PACMAD clade</taxon>
        <taxon>Panicoideae</taxon>
        <taxon>Panicodae</taxon>
        <taxon>Paniceae</taxon>
        <taxon>Panicinae</taxon>
        <taxon>Panicum</taxon>
        <taxon>Panicum sect. Hiantes</taxon>
    </lineage>
</organism>
<dbReference type="AlphaFoldDB" id="A0A8T0MHI9"/>